<dbReference type="Pfam" id="PF00011">
    <property type="entry name" value="HSP20"/>
    <property type="match status" value="1"/>
</dbReference>
<dbReference type="InterPro" id="IPR055269">
    <property type="entry name" value="Alpha-crystallin/HSP_16"/>
</dbReference>
<keyword evidence="3 8" id="KW-0479">Metal-binding</keyword>
<dbReference type="GO" id="GO:0005737">
    <property type="term" value="C:cytoplasm"/>
    <property type="evidence" value="ECO:0007669"/>
    <property type="project" value="TreeGrafter"/>
</dbReference>
<proteinExistence type="inferred from homology"/>
<protein>
    <recommendedName>
        <fullName evidence="1">Alpha-crystallin B chain</fullName>
    </recommendedName>
    <alternativeName>
        <fullName evidence="6">Alpha(B)-crystallin</fullName>
    </alternativeName>
</protein>
<dbReference type="GO" id="GO:0005634">
    <property type="term" value="C:nucleus"/>
    <property type="evidence" value="ECO:0007669"/>
    <property type="project" value="TreeGrafter"/>
</dbReference>
<dbReference type="Proteomes" id="UP001044222">
    <property type="component" value="Chromosome 8"/>
</dbReference>
<dbReference type="GO" id="GO:0043066">
    <property type="term" value="P:negative regulation of apoptotic process"/>
    <property type="evidence" value="ECO:0007669"/>
    <property type="project" value="TreeGrafter"/>
</dbReference>
<dbReference type="PIRSF" id="PIRSF036514">
    <property type="entry name" value="Sm_HSP_B1"/>
    <property type="match status" value="1"/>
</dbReference>
<evidence type="ECO:0000256" key="9">
    <source>
        <dbReference type="PROSITE-ProRule" id="PRU00285"/>
    </source>
</evidence>
<sequence length="172" mass="19856">MDIAIQHPWFRRSMFPSYFTPRIFDQHFGEPISDTELYAPFPSFYYPRLPLPRLPSWVESGHSEMRMDKDQYTINLDVKHFSPEELTVKINGEFIEIHGKHEDRQDTHGFVSREFLRKYKLPAGVDPGTVTSSLSSDSMLTVIAPHKLANVPERIIPITRDNKPAVSAAQKE</sequence>
<dbReference type="InterPro" id="IPR002068">
    <property type="entry name" value="A-crystallin/Hsp20_dom"/>
</dbReference>
<keyword evidence="5" id="KW-0007">Acetylation</keyword>
<evidence type="ECO:0000256" key="10">
    <source>
        <dbReference type="RuleBase" id="RU003616"/>
    </source>
</evidence>
<keyword evidence="4 8" id="KW-0862">Zinc</keyword>
<dbReference type="GO" id="GO:0046872">
    <property type="term" value="F:metal ion binding"/>
    <property type="evidence" value="ECO:0007669"/>
    <property type="project" value="UniProtKB-KW"/>
</dbReference>
<dbReference type="Gene3D" id="2.60.40.790">
    <property type="match status" value="1"/>
</dbReference>
<dbReference type="InterPro" id="IPR001436">
    <property type="entry name" value="Alpha-crystallin/sHSP_animal"/>
</dbReference>
<dbReference type="InterPro" id="IPR003090">
    <property type="entry name" value="Alpha-crystallin_N"/>
</dbReference>
<name>A0A9D3M8H9_ANGAN</name>
<dbReference type="GO" id="GO:0042026">
    <property type="term" value="P:protein refolding"/>
    <property type="evidence" value="ECO:0007669"/>
    <property type="project" value="TreeGrafter"/>
</dbReference>
<evidence type="ECO:0000256" key="4">
    <source>
        <dbReference type="ARBA" id="ARBA00022833"/>
    </source>
</evidence>
<feature type="binding site" evidence="8">
    <location>
        <position position="101"/>
    </location>
    <ligand>
        <name>Zn(2+)</name>
        <dbReference type="ChEBI" id="CHEBI:29105"/>
        <label>1</label>
    </ligand>
</feature>
<evidence type="ECO:0000313" key="12">
    <source>
        <dbReference type="EMBL" id="KAG5843804.1"/>
    </source>
</evidence>
<dbReference type="PANTHER" id="PTHR45640">
    <property type="entry name" value="HEAT SHOCK PROTEIN HSP-12.2-RELATED"/>
    <property type="match status" value="1"/>
</dbReference>
<evidence type="ECO:0000256" key="2">
    <source>
        <dbReference type="ARBA" id="ARBA00022613"/>
    </source>
</evidence>
<dbReference type="PANTHER" id="PTHR45640:SF5">
    <property type="entry name" value="ALPHA-CRYSTALLIN B CHAIN"/>
    <property type="match status" value="1"/>
</dbReference>
<dbReference type="GO" id="GO:0005212">
    <property type="term" value="F:structural constituent of eye lens"/>
    <property type="evidence" value="ECO:0007669"/>
    <property type="project" value="UniProtKB-KW"/>
</dbReference>
<gene>
    <name evidence="12" type="ORF">ANANG_G00154790</name>
</gene>
<comment type="caution">
    <text evidence="12">The sequence shown here is derived from an EMBL/GenBank/DDBJ whole genome shotgun (WGS) entry which is preliminary data.</text>
</comment>
<dbReference type="PROSITE" id="PS01031">
    <property type="entry name" value="SHSP"/>
    <property type="match status" value="1"/>
</dbReference>
<dbReference type="AlphaFoldDB" id="A0A9D3M8H9"/>
<evidence type="ECO:0000259" key="11">
    <source>
        <dbReference type="PROSITE" id="PS01031"/>
    </source>
</evidence>
<dbReference type="SUPFAM" id="SSF49764">
    <property type="entry name" value="HSP20-like chaperones"/>
    <property type="match status" value="1"/>
</dbReference>
<feature type="binding site" evidence="8">
    <location>
        <position position="108"/>
    </location>
    <ligand>
        <name>Zn(2+)</name>
        <dbReference type="ChEBI" id="CHEBI:29105"/>
        <label>1</label>
    </ligand>
</feature>
<evidence type="ECO:0000256" key="1">
    <source>
        <dbReference type="ARBA" id="ARBA00018516"/>
    </source>
</evidence>
<keyword evidence="13" id="KW-1185">Reference proteome</keyword>
<dbReference type="Pfam" id="PF00525">
    <property type="entry name" value="Crystallin"/>
    <property type="match status" value="1"/>
</dbReference>
<keyword evidence="2" id="KW-0273">Eye lens protein</keyword>
<comment type="similarity">
    <text evidence="7 9 10">Belongs to the small heat shock protein (HSP20) family.</text>
</comment>
<evidence type="ECO:0000256" key="3">
    <source>
        <dbReference type="ARBA" id="ARBA00022723"/>
    </source>
</evidence>
<dbReference type="PRINTS" id="PR00299">
    <property type="entry name" value="ACRYSTALLIN"/>
</dbReference>
<evidence type="ECO:0000256" key="8">
    <source>
        <dbReference type="PIRSR" id="PIRSR036514-1"/>
    </source>
</evidence>
<dbReference type="GO" id="GO:0009408">
    <property type="term" value="P:response to heat"/>
    <property type="evidence" value="ECO:0007669"/>
    <property type="project" value="TreeGrafter"/>
</dbReference>
<feature type="domain" description="SHSP" evidence="11">
    <location>
        <begin position="53"/>
        <end position="161"/>
    </location>
</feature>
<evidence type="ECO:0000256" key="6">
    <source>
        <dbReference type="ARBA" id="ARBA00030175"/>
    </source>
</evidence>
<evidence type="ECO:0000313" key="13">
    <source>
        <dbReference type="Proteomes" id="UP001044222"/>
    </source>
</evidence>
<accession>A0A9D3M8H9</accession>
<reference evidence="12" key="1">
    <citation type="submission" date="2021-01" db="EMBL/GenBank/DDBJ databases">
        <title>A chromosome-scale assembly of European eel, Anguilla anguilla.</title>
        <authorList>
            <person name="Henkel C."/>
            <person name="Jong-Raadsen S.A."/>
            <person name="Dufour S."/>
            <person name="Weltzien F.-A."/>
            <person name="Palstra A.P."/>
            <person name="Pelster B."/>
            <person name="Spaink H.P."/>
            <person name="Van Den Thillart G.E."/>
            <person name="Jansen H."/>
            <person name="Zahm M."/>
            <person name="Klopp C."/>
            <person name="Cedric C."/>
            <person name="Louis A."/>
            <person name="Berthelot C."/>
            <person name="Parey E."/>
            <person name="Roest Crollius H."/>
            <person name="Montfort J."/>
            <person name="Robinson-Rechavi M."/>
            <person name="Bucao C."/>
            <person name="Bouchez O."/>
            <person name="Gislard M."/>
            <person name="Lluch J."/>
            <person name="Milhes M."/>
            <person name="Lampietro C."/>
            <person name="Lopez Roques C."/>
            <person name="Donnadieu C."/>
            <person name="Braasch I."/>
            <person name="Desvignes T."/>
            <person name="Postlethwait J."/>
            <person name="Bobe J."/>
            <person name="Guiguen Y."/>
            <person name="Dirks R."/>
        </authorList>
    </citation>
    <scope>NUCLEOTIDE SEQUENCE</scope>
    <source>
        <strain evidence="12">Tag_6206</strain>
        <tissue evidence="12">Liver</tissue>
    </source>
</reference>
<evidence type="ECO:0000256" key="5">
    <source>
        <dbReference type="ARBA" id="ARBA00022990"/>
    </source>
</evidence>
<dbReference type="EMBL" id="JAFIRN010000008">
    <property type="protein sequence ID" value="KAG5843804.1"/>
    <property type="molecule type" value="Genomic_DNA"/>
</dbReference>
<organism evidence="12 13">
    <name type="scientific">Anguilla anguilla</name>
    <name type="common">European freshwater eel</name>
    <name type="synonym">Muraena anguilla</name>
    <dbReference type="NCBI Taxonomy" id="7936"/>
    <lineage>
        <taxon>Eukaryota</taxon>
        <taxon>Metazoa</taxon>
        <taxon>Chordata</taxon>
        <taxon>Craniata</taxon>
        <taxon>Vertebrata</taxon>
        <taxon>Euteleostomi</taxon>
        <taxon>Actinopterygii</taxon>
        <taxon>Neopterygii</taxon>
        <taxon>Teleostei</taxon>
        <taxon>Anguilliformes</taxon>
        <taxon>Anguillidae</taxon>
        <taxon>Anguilla</taxon>
    </lineage>
</organism>
<dbReference type="GO" id="GO:0051082">
    <property type="term" value="F:unfolded protein binding"/>
    <property type="evidence" value="ECO:0007669"/>
    <property type="project" value="TreeGrafter"/>
</dbReference>
<dbReference type="InterPro" id="IPR008978">
    <property type="entry name" value="HSP20-like_chaperone"/>
</dbReference>
<evidence type="ECO:0000256" key="7">
    <source>
        <dbReference type="PIRNR" id="PIRNR036514"/>
    </source>
</evidence>